<organism evidence="2 3">
    <name type="scientific">Pleurodeles waltl</name>
    <name type="common">Iberian ribbed newt</name>
    <dbReference type="NCBI Taxonomy" id="8319"/>
    <lineage>
        <taxon>Eukaryota</taxon>
        <taxon>Metazoa</taxon>
        <taxon>Chordata</taxon>
        <taxon>Craniata</taxon>
        <taxon>Vertebrata</taxon>
        <taxon>Euteleostomi</taxon>
        <taxon>Amphibia</taxon>
        <taxon>Batrachia</taxon>
        <taxon>Caudata</taxon>
        <taxon>Salamandroidea</taxon>
        <taxon>Salamandridae</taxon>
        <taxon>Pleurodelinae</taxon>
        <taxon>Pleurodeles</taxon>
    </lineage>
</organism>
<name>A0AAV7VZC0_PLEWA</name>
<dbReference type="Proteomes" id="UP001066276">
    <property type="component" value="Chromosome 1_2"/>
</dbReference>
<evidence type="ECO:0000256" key="1">
    <source>
        <dbReference type="SAM" id="MobiDB-lite"/>
    </source>
</evidence>
<dbReference type="AlphaFoldDB" id="A0AAV7VZC0"/>
<feature type="region of interest" description="Disordered" evidence="1">
    <location>
        <begin position="1"/>
        <end position="119"/>
    </location>
</feature>
<evidence type="ECO:0000313" key="3">
    <source>
        <dbReference type="Proteomes" id="UP001066276"/>
    </source>
</evidence>
<protein>
    <submittedName>
        <fullName evidence="2">Uncharacterized protein</fullName>
    </submittedName>
</protein>
<dbReference type="EMBL" id="JANPWB010000002">
    <property type="protein sequence ID" value="KAJ1206159.1"/>
    <property type="molecule type" value="Genomic_DNA"/>
</dbReference>
<feature type="compositionally biased region" description="Polar residues" evidence="1">
    <location>
        <begin position="100"/>
        <end position="110"/>
    </location>
</feature>
<sequence length="119" mass="12915">MLTPPLWGLDPPRGPPRQAAGASSLRSVRRLPWPKRNTDSRSTGPRRPSSKERCRAPAEGAFHAAGLPGRPQALAPGRWASAQPWPRSKGKSGRHRPLQSAHSRTGSLPGTNKHRNGWA</sequence>
<evidence type="ECO:0000313" key="2">
    <source>
        <dbReference type="EMBL" id="KAJ1206159.1"/>
    </source>
</evidence>
<accession>A0AAV7VZC0</accession>
<feature type="compositionally biased region" description="Basic residues" evidence="1">
    <location>
        <begin position="88"/>
        <end position="97"/>
    </location>
</feature>
<reference evidence="2" key="1">
    <citation type="journal article" date="2022" name="bioRxiv">
        <title>Sequencing and chromosome-scale assembly of the giantPleurodeles waltlgenome.</title>
        <authorList>
            <person name="Brown T."/>
            <person name="Elewa A."/>
            <person name="Iarovenko S."/>
            <person name="Subramanian E."/>
            <person name="Araus A.J."/>
            <person name="Petzold A."/>
            <person name="Susuki M."/>
            <person name="Suzuki K.-i.T."/>
            <person name="Hayashi T."/>
            <person name="Toyoda A."/>
            <person name="Oliveira C."/>
            <person name="Osipova E."/>
            <person name="Leigh N.D."/>
            <person name="Simon A."/>
            <person name="Yun M.H."/>
        </authorList>
    </citation>
    <scope>NUCLEOTIDE SEQUENCE</scope>
    <source>
        <strain evidence="2">20211129_DDA</strain>
        <tissue evidence="2">Liver</tissue>
    </source>
</reference>
<comment type="caution">
    <text evidence="2">The sequence shown here is derived from an EMBL/GenBank/DDBJ whole genome shotgun (WGS) entry which is preliminary data.</text>
</comment>
<gene>
    <name evidence="2" type="ORF">NDU88_001568</name>
</gene>
<keyword evidence="3" id="KW-1185">Reference proteome</keyword>
<proteinExistence type="predicted"/>